<accession>A0A8K0RP17</accession>
<proteinExistence type="predicted"/>
<dbReference type="SUPFAM" id="SSF81383">
    <property type="entry name" value="F-box domain"/>
    <property type="match status" value="1"/>
</dbReference>
<dbReference type="OrthoDB" id="9984533at2759"/>
<feature type="domain" description="F-box" evidence="2">
    <location>
        <begin position="235"/>
        <end position="281"/>
    </location>
</feature>
<dbReference type="InterPro" id="IPR001810">
    <property type="entry name" value="F-box_dom"/>
</dbReference>
<name>A0A8K0RP17_9HYPO</name>
<dbReference type="InterPro" id="IPR036047">
    <property type="entry name" value="F-box-like_dom_sf"/>
</dbReference>
<dbReference type="Proteomes" id="UP000813427">
    <property type="component" value="Unassembled WGS sequence"/>
</dbReference>
<comment type="caution">
    <text evidence="3">The sequence shown here is derived from an EMBL/GenBank/DDBJ whole genome shotgun (WGS) entry which is preliminary data.</text>
</comment>
<dbReference type="EMBL" id="JAGPXF010000007">
    <property type="protein sequence ID" value="KAH7236207.1"/>
    <property type="molecule type" value="Genomic_DNA"/>
</dbReference>
<evidence type="ECO:0000313" key="3">
    <source>
        <dbReference type="EMBL" id="KAH7236207.1"/>
    </source>
</evidence>
<sequence>MSNYECYCAICSCPLASSSVTTGESSVSSSDSQTDGTSDDNSDLSVDESNGHDSSVAKETDLAWLNKFRCLGFNEDAADVGAAFISGPSEYLDDEEVLATRGVDLNAPEDTKFSCYRDDSFDGLTRVFPIHDACFSILTRALTGSIDSHFLNKDILYEVMECLVSSNSALDIDYGGIVGPDQFWVSVRGEEYVIANPMDRSVTLEEAIQNHVTRSGPLDPNNHSTSNHRPGVTTKSLFLQLPPELLIRIGLYLPTHSIASFALLSRSCAEIVRTNAFWKKHLLWQINWAWEADIAVKTALEDGTFREICIWLNHISSPRNNASEFLGVMNRRRIWNTCEQIAGHYFALLDQRQISSQDQNHVERLDSKERVFAYDHPAHNVERLIWVQSWDELNGASAIAEAIWDSGGILIGLGMILHRKRIFAGKTDDQVMGSDRERCRISTRPWIKGLIAHMDQAGAGIRGLTFMGCDNYSHTALGNVDSSLHCFALVPENGYGMIGLTLLSDAGGRITGLRAIQSPKLRDDEIMDREVDEPSSHRPRFWSCRTGRLEISDSEVAPRRAVPKEIQSMRLIPLTDNSNSDGKQLVTDLLPHEILLWNQDQAEGAALRGVSIYAPRAETRSERIIKGLRANFARGHSTRKRLVGDFEFGQWGAPLDLWPQEDLVTLKIDGSGGERISQIAILPVTNASAIKITTNLGETVTAGTYLGDDWTVFNVTAGQELAGLCLAFEPVSHPVRQGAISSLLAIVRNA</sequence>
<gene>
    <name evidence="3" type="ORF">BKA59DRAFT_486530</name>
</gene>
<reference evidence="3" key="1">
    <citation type="journal article" date="2021" name="Nat. Commun.">
        <title>Genetic determinants of endophytism in the Arabidopsis root mycobiome.</title>
        <authorList>
            <person name="Mesny F."/>
            <person name="Miyauchi S."/>
            <person name="Thiergart T."/>
            <person name="Pickel B."/>
            <person name="Atanasova L."/>
            <person name="Karlsson M."/>
            <person name="Huettel B."/>
            <person name="Barry K.W."/>
            <person name="Haridas S."/>
            <person name="Chen C."/>
            <person name="Bauer D."/>
            <person name="Andreopoulos W."/>
            <person name="Pangilinan J."/>
            <person name="LaButti K."/>
            <person name="Riley R."/>
            <person name="Lipzen A."/>
            <person name="Clum A."/>
            <person name="Drula E."/>
            <person name="Henrissat B."/>
            <person name="Kohler A."/>
            <person name="Grigoriev I.V."/>
            <person name="Martin F.M."/>
            <person name="Hacquard S."/>
        </authorList>
    </citation>
    <scope>NUCLEOTIDE SEQUENCE</scope>
    <source>
        <strain evidence="3">MPI-SDFR-AT-0068</strain>
    </source>
</reference>
<evidence type="ECO:0000259" key="2">
    <source>
        <dbReference type="PROSITE" id="PS50181"/>
    </source>
</evidence>
<organism evidence="3 4">
    <name type="scientific">Fusarium tricinctum</name>
    <dbReference type="NCBI Taxonomy" id="61284"/>
    <lineage>
        <taxon>Eukaryota</taxon>
        <taxon>Fungi</taxon>
        <taxon>Dikarya</taxon>
        <taxon>Ascomycota</taxon>
        <taxon>Pezizomycotina</taxon>
        <taxon>Sordariomycetes</taxon>
        <taxon>Hypocreomycetidae</taxon>
        <taxon>Hypocreales</taxon>
        <taxon>Nectriaceae</taxon>
        <taxon>Fusarium</taxon>
        <taxon>Fusarium tricinctum species complex</taxon>
    </lineage>
</organism>
<feature type="compositionally biased region" description="Acidic residues" evidence="1">
    <location>
        <begin position="37"/>
        <end position="46"/>
    </location>
</feature>
<dbReference type="Gene3D" id="1.20.1280.50">
    <property type="match status" value="1"/>
</dbReference>
<dbReference type="Pfam" id="PF00646">
    <property type="entry name" value="F-box"/>
    <property type="match status" value="1"/>
</dbReference>
<feature type="region of interest" description="Disordered" evidence="1">
    <location>
        <begin position="18"/>
        <end position="54"/>
    </location>
</feature>
<feature type="compositionally biased region" description="Low complexity" evidence="1">
    <location>
        <begin position="18"/>
        <end position="36"/>
    </location>
</feature>
<keyword evidence="4" id="KW-1185">Reference proteome</keyword>
<dbReference type="PROSITE" id="PS50181">
    <property type="entry name" value="FBOX"/>
    <property type="match status" value="1"/>
</dbReference>
<dbReference type="AlphaFoldDB" id="A0A8K0RP17"/>
<protein>
    <recommendedName>
        <fullName evidence="2">F-box domain-containing protein</fullName>
    </recommendedName>
</protein>
<evidence type="ECO:0000256" key="1">
    <source>
        <dbReference type="SAM" id="MobiDB-lite"/>
    </source>
</evidence>
<dbReference type="SMART" id="SM00256">
    <property type="entry name" value="FBOX"/>
    <property type="match status" value="1"/>
</dbReference>
<evidence type="ECO:0000313" key="4">
    <source>
        <dbReference type="Proteomes" id="UP000813427"/>
    </source>
</evidence>